<organism evidence="1">
    <name type="scientific">marine sediment metagenome</name>
    <dbReference type="NCBI Taxonomy" id="412755"/>
    <lineage>
        <taxon>unclassified sequences</taxon>
        <taxon>metagenomes</taxon>
        <taxon>ecological metagenomes</taxon>
    </lineage>
</organism>
<evidence type="ECO:0000313" key="1">
    <source>
        <dbReference type="EMBL" id="KKM92379.1"/>
    </source>
</evidence>
<sequence length="56" mass="6123">MVRKKKLTMKGITSGKGMTIGAFIGGKLVSAKGKKRKKKKTDSVTKLIKEGYKLPK</sequence>
<dbReference type="AlphaFoldDB" id="A0A0F9LBX2"/>
<dbReference type="EMBL" id="LAZR01006400">
    <property type="protein sequence ID" value="KKM92379.1"/>
    <property type="molecule type" value="Genomic_DNA"/>
</dbReference>
<gene>
    <name evidence="1" type="ORF">LCGC14_1219040</name>
</gene>
<reference evidence="1" key="1">
    <citation type="journal article" date="2015" name="Nature">
        <title>Complex archaea that bridge the gap between prokaryotes and eukaryotes.</title>
        <authorList>
            <person name="Spang A."/>
            <person name="Saw J.H."/>
            <person name="Jorgensen S.L."/>
            <person name="Zaremba-Niedzwiedzka K."/>
            <person name="Martijn J."/>
            <person name="Lind A.E."/>
            <person name="van Eijk R."/>
            <person name="Schleper C."/>
            <person name="Guy L."/>
            <person name="Ettema T.J."/>
        </authorList>
    </citation>
    <scope>NUCLEOTIDE SEQUENCE</scope>
</reference>
<protein>
    <submittedName>
        <fullName evidence="1">Uncharacterized protein</fullName>
    </submittedName>
</protein>
<accession>A0A0F9LBX2</accession>
<proteinExistence type="predicted"/>
<name>A0A0F9LBX2_9ZZZZ</name>
<comment type="caution">
    <text evidence="1">The sequence shown here is derived from an EMBL/GenBank/DDBJ whole genome shotgun (WGS) entry which is preliminary data.</text>
</comment>